<evidence type="ECO:0000256" key="1">
    <source>
        <dbReference type="SAM" id="SignalP"/>
    </source>
</evidence>
<accession>A0A3M7R4Q6</accession>
<gene>
    <name evidence="2" type="ORF">BpHYR1_047984</name>
</gene>
<keyword evidence="1" id="KW-0732">Signal</keyword>
<reference evidence="2 3" key="1">
    <citation type="journal article" date="2018" name="Sci. Rep.">
        <title>Genomic signatures of local adaptation to the degree of environmental predictability in rotifers.</title>
        <authorList>
            <person name="Franch-Gras L."/>
            <person name="Hahn C."/>
            <person name="Garcia-Roger E.M."/>
            <person name="Carmona M.J."/>
            <person name="Serra M."/>
            <person name="Gomez A."/>
        </authorList>
    </citation>
    <scope>NUCLEOTIDE SEQUENCE [LARGE SCALE GENOMIC DNA]</scope>
    <source>
        <strain evidence="2">HYR1</strain>
    </source>
</reference>
<comment type="caution">
    <text evidence="2">The sequence shown here is derived from an EMBL/GenBank/DDBJ whole genome shotgun (WGS) entry which is preliminary data.</text>
</comment>
<organism evidence="2 3">
    <name type="scientific">Brachionus plicatilis</name>
    <name type="common">Marine rotifer</name>
    <name type="synonym">Brachionus muelleri</name>
    <dbReference type="NCBI Taxonomy" id="10195"/>
    <lineage>
        <taxon>Eukaryota</taxon>
        <taxon>Metazoa</taxon>
        <taxon>Spiralia</taxon>
        <taxon>Gnathifera</taxon>
        <taxon>Rotifera</taxon>
        <taxon>Eurotatoria</taxon>
        <taxon>Monogononta</taxon>
        <taxon>Pseudotrocha</taxon>
        <taxon>Ploima</taxon>
        <taxon>Brachionidae</taxon>
        <taxon>Brachionus</taxon>
    </lineage>
</organism>
<dbReference type="EMBL" id="REGN01004208">
    <property type="protein sequence ID" value="RNA18593.1"/>
    <property type="molecule type" value="Genomic_DNA"/>
</dbReference>
<evidence type="ECO:0000313" key="3">
    <source>
        <dbReference type="Proteomes" id="UP000276133"/>
    </source>
</evidence>
<protein>
    <submittedName>
        <fullName evidence="2">Uncharacterized protein</fullName>
    </submittedName>
</protein>
<dbReference type="Proteomes" id="UP000276133">
    <property type="component" value="Unassembled WGS sequence"/>
</dbReference>
<feature type="signal peptide" evidence="1">
    <location>
        <begin position="1"/>
        <end position="17"/>
    </location>
</feature>
<evidence type="ECO:0000313" key="2">
    <source>
        <dbReference type="EMBL" id="RNA18593.1"/>
    </source>
</evidence>
<dbReference type="AlphaFoldDB" id="A0A3M7R4Q6"/>
<sequence length="91" mass="10396">MIKYVLIFFLLIAAINSQSVVELPDEFLDPADIADYNRQLLDKLASNDTQFMSIALELTVHKSKHRPQSIFDHIIKKTLESIMDSISFLAD</sequence>
<proteinExistence type="predicted"/>
<feature type="chain" id="PRO_5018064980" evidence="1">
    <location>
        <begin position="18"/>
        <end position="91"/>
    </location>
</feature>
<keyword evidence="3" id="KW-1185">Reference proteome</keyword>
<name>A0A3M7R4Q6_BRAPC</name>